<evidence type="ECO:0000313" key="2">
    <source>
        <dbReference type="EMBL" id="MFD0856539.1"/>
    </source>
</evidence>
<proteinExistence type="predicted"/>
<dbReference type="Proteomes" id="UP001597083">
    <property type="component" value="Unassembled WGS sequence"/>
</dbReference>
<keyword evidence="3" id="KW-1185">Reference proteome</keyword>
<feature type="compositionally biased region" description="Low complexity" evidence="1">
    <location>
        <begin position="57"/>
        <end position="71"/>
    </location>
</feature>
<name>A0ABW3CRB8_9ACTN</name>
<evidence type="ECO:0000313" key="3">
    <source>
        <dbReference type="Proteomes" id="UP001597083"/>
    </source>
</evidence>
<evidence type="ECO:0000256" key="1">
    <source>
        <dbReference type="SAM" id="MobiDB-lite"/>
    </source>
</evidence>
<feature type="region of interest" description="Disordered" evidence="1">
    <location>
        <begin position="18"/>
        <end position="82"/>
    </location>
</feature>
<organism evidence="2 3">
    <name type="scientific">Actinomadura adrarensis</name>
    <dbReference type="NCBI Taxonomy" id="1819600"/>
    <lineage>
        <taxon>Bacteria</taxon>
        <taxon>Bacillati</taxon>
        <taxon>Actinomycetota</taxon>
        <taxon>Actinomycetes</taxon>
        <taxon>Streptosporangiales</taxon>
        <taxon>Thermomonosporaceae</taxon>
        <taxon>Actinomadura</taxon>
    </lineage>
</organism>
<protein>
    <submittedName>
        <fullName evidence="2">Uncharacterized protein</fullName>
    </submittedName>
</protein>
<gene>
    <name evidence="2" type="ORF">ACFQ07_30150</name>
</gene>
<dbReference type="EMBL" id="JBHTIR010004159">
    <property type="protein sequence ID" value="MFD0856539.1"/>
    <property type="molecule type" value="Genomic_DNA"/>
</dbReference>
<sequence length="82" mass="9193">MKNYNGVIRFGKRGELASNSRVQQESGIPAELPRLHQHPYGNVQLRADRRLDLSAHSGLGRPRSSRGFPRSWLSGHARPPLP</sequence>
<comment type="caution">
    <text evidence="2">The sequence shown here is derived from an EMBL/GenBank/DDBJ whole genome shotgun (WGS) entry which is preliminary data.</text>
</comment>
<reference evidence="3" key="1">
    <citation type="journal article" date="2019" name="Int. J. Syst. Evol. Microbiol.">
        <title>The Global Catalogue of Microorganisms (GCM) 10K type strain sequencing project: providing services to taxonomists for standard genome sequencing and annotation.</title>
        <authorList>
            <consortium name="The Broad Institute Genomics Platform"/>
            <consortium name="The Broad Institute Genome Sequencing Center for Infectious Disease"/>
            <person name="Wu L."/>
            <person name="Ma J."/>
        </authorList>
    </citation>
    <scope>NUCLEOTIDE SEQUENCE [LARGE SCALE GENOMIC DNA]</scope>
    <source>
        <strain evidence="3">JCM 31696</strain>
    </source>
</reference>
<accession>A0ABW3CRB8</accession>